<dbReference type="PROSITE" id="PS50110">
    <property type="entry name" value="RESPONSE_REGULATORY"/>
    <property type="match status" value="2"/>
</dbReference>
<keyword evidence="7" id="KW-0812">Transmembrane</keyword>
<evidence type="ECO:0000256" key="9">
    <source>
        <dbReference type="ARBA" id="ARBA00022777"/>
    </source>
</evidence>
<evidence type="ECO:0000256" key="5">
    <source>
        <dbReference type="ARBA" id="ARBA00022553"/>
    </source>
</evidence>
<dbReference type="InterPro" id="IPR003594">
    <property type="entry name" value="HATPase_dom"/>
</dbReference>
<dbReference type="SMART" id="SM00091">
    <property type="entry name" value="PAS"/>
    <property type="match status" value="3"/>
</dbReference>
<dbReference type="CDD" id="cd17546">
    <property type="entry name" value="REC_hyHK_CKI1_RcsC-like"/>
    <property type="match status" value="2"/>
</dbReference>
<dbReference type="SUPFAM" id="SSF47226">
    <property type="entry name" value="Histidine-containing phosphotransfer domain, HPT domain"/>
    <property type="match status" value="1"/>
</dbReference>
<dbReference type="InterPro" id="IPR029016">
    <property type="entry name" value="GAF-like_dom_sf"/>
</dbReference>
<keyword evidence="10" id="KW-0067">ATP-binding</keyword>
<evidence type="ECO:0000256" key="2">
    <source>
        <dbReference type="ARBA" id="ARBA00004651"/>
    </source>
</evidence>
<dbReference type="RefSeq" id="WP_274266202.1">
    <property type="nucleotide sequence ID" value="NZ_CP117880.1"/>
</dbReference>
<dbReference type="InterPro" id="IPR013655">
    <property type="entry name" value="PAS_fold_3"/>
</dbReference>
<name>A0ABY7WCU4_9SPHI</name>
<dbReference type="InterPro" id="IPR000014">
    <property type="entry name" value="PAS"/>
</dbReference>
<feature type="domain" description="Response regulatory" evidence="17">
    <location>
        <begin position="915"/>
        <end position="1035"/>
    </location>
</feature>
<dbReference type="InterPro" id="IPR035965">
    <property type="entry name" value="PAS-like_dom_sf"/>
</dbReference>
<dbReference type="Proteomes" id="UP001221558">
    <property type="component" value="Chromosome"/>
</dbReference>
<dbReference type="Pfam" id="PF08448">
    <property type="entry name" value="PAS_4"/>
    <property type="match status" value="1"/>
</dbReference>
<feature type="domain" description="Response regulatory" evidence="17">
    <location>
        <begin position="1062"/>
        <end position="1180"/>
    </location>
</feature>
<dbReference type="Pfam" id="PF00072">
    <property type="entry name" value="Response_reg"/>
    <property type="match status" value="2"/>
</dbReference>
<organism evidence="21 22">
    <name type="scientific">Sphingobacterium oryzagri</name>
    <dbReference type="NCBI Taxonomy" id="3025669"/>
    <lineage>
        <taxon>Bacteria</taxon>
        <taxon>Pseudomonadati</taxon>
        <taxon>Bacteroidota</taxon>
        <taxon>Sphingobacteriia</taxon>
        <taxon>Sphingobacteriales</taxon>
        <taxon>Sphingobacteriaceae</taxon>
        <taxon>Sphingobacterium</taxon>
    </lineage>
</organism>
<evidence type="ECO:0000256" key="13">
    <source>
        <dbReference type="ARBA" id="ARBA00023136"/>
    </source>
</evidence>
<dbReference type="SUPFAM" id="SSF55785">
    <property type="entry name" value="PYP-like sensor domain (PAS domain)"/>
    <property type="match status" value="4"/>
</dbReference>
<dbReference type="Pfam" id="PF00989">
    <property type="entry name" value="PAS"/>
    <property type="match status" value="1"/>
</dbReference>
<evidence type="ECO:0000256" key="7">
    <source>
        <dbReference type="ARBA" id="ARBA00022692"/>
    </source>
</evidence>
<dbReference type="SUPFAM" id="SSF47384">
    <property type="entry name" value="Homodimeric domain of signal transducing histidine kinase"/>
    <property type="match status" value="1"/>
</dbReference>
<evidence type="ECO:0000313" key="21">
    <source>
        <dbReference type="EMBL" id="WDF67474.1"/>
    </source>
</evidence>
<evidence type="ECO:0000256" key="3">
    <source>
        <dbReference type="ARBA" id="ARBA00012438"/>
    </source>
</evidence>
<dbReference type="InterPro" id="IPR000700">
    <property type="entry name" value="PAS-assoc_C"/>
</dbReference>
<dbReference type="SUPFAM" id="SSF55874">
    <property type="entry name" value="ATPase domain of HSP90 chaperone/DNA topoisomerase II/histidine kinase"/>
    <property type="match status" value="1"/>
</dbReference>
<dbReference type="EC" id="2.7.13.3" evidence="3"/>
<evidence type="ECO:0000259" key="18">
    <source>
        <dbReference type="PROSITE" id="PS50112"/>
    </source>
</evidence>
<evidence type="ECO:0000256" key="1">
    <source>
        <dbReference type="ARBA" id="ARBA00000085"/>
    </source>
</evidence>
<dbReference type="InterPro" id="IPR036641">
    <property type="entry name" value="HPT_dom_sf"/>
</dbReference>
<dbReference type="SMART" id="SM00086">
    <property type="entry name" value="PAC"/>
    <property type="match status" value="3"/>
</dbReference>
<dbReference type="PROSITE" id="PS50112">
    <property type="entry name" value="PAS"/>
    <property type="match status" value="1"/>
</dbReference>
<keyword evidence="9" id="KW-0418">Kinase</keyword>
<dbReference type="Gene3D" id="3.40.50.2300">
    <property type="match status" value="2"/>
</dbReference>
<dbReference type="SMART" id="SM00065">
    <property type="entry name" value="GAF"/>
    <property type="match status" value="1"/>
</dbReference>
<feature type="modified residue" description="4-aspartylphosphate" evidence="15">
    <location>
        <position position="965"/>
    </location>
</feature>
<dbReference type="EMBL" id="CP117880">
    <property type="protein sequence ID" value="WDF67474.1"/>
    <property type="molecule type" value="Genomic_DNA"/>
</dbReference>
<dbReference type="InterPro" id="IPR013656">
    <property type="entry name" value="PAS_4"/>
</dbReference>
<evidence type="ECO:0000256" key="12">
    <source>
        <dbReference type="ARBA" id="ARBA00023012"/>
    </source>
</evidence>
<dbReference type="Pfam" id="PF01590">
    <property type="entry name" value="GAF"/>
    <property type="match status" value="1"/>
</dbReference>
<keyword evidence="12" id="KW-0902">Two-component regulatory system</keyword>
<feature type="domain" description="Histidine kinase" evidence="16">
    <location>
        <begin position="679"/>
        <end position="900"/>
    </location>
</feature>
<dbReference type="PROSITE" id="PS50109">
    <property type="entry name" value="HIS_KIN"/>
    <property type="match status" value="1"/>
</dbReference>
<keyword evidence="22" id="KW-1185">Reference proteome</keyword>
<gene>
    <name evidence="21" type="ORF">PQ465_14335</name>
</gene>
<dbReference type="PANTHER" id="PTHR45339:SF1">
    <property type="entry name" value="HYBRID SIGNAL TRANSDUCTION HISTIDINE KINASE J"/>
    <property type="match status" value="1"/>
</dbReference>
<proteinExistence type="predicted"/>
<dbReference type="PRINTS" id="PR00344">
    <property type="entry name" value="BCTRLSENSOR"/>
</dbReference>
<dbReference type="PANTHER" id="PTHR45339">
    <property type="entry name" value="HYBRID SIGNAL TRANSDUCTION HISTIDINE KINASE J"/>
    <property type="match status" value="1"/>
</dbReference>
<evidence type="ECO:0000256" key="4">
    <source>
        <dbReference type="ARBA" id="ARBA00022475"/>
    </source>
</evidence>
<dbReference type="Gene3D" id="3.30.450.40">
    <property type="match status" value="1"/>
</dbReference>
<keyword evidence="5 15" id="KW-0597">Phosphoprotein</keyword>
<evidence type="ECO:0000256" key="8">
    <source>
        <dbReference type="ARBA" id="ARBA00022741"/>
    </source>
</evidence>
<dbReference type="InterPro" id="IPR003661">
    <property type="entry name" value="HisK_dim/P_dom"/>
</dbReference>
<feature type="domain" description="PAS" evidence="18">
    <location>
        <begin position="286"/>
        <end position="356"/>
    </location>
</feature>
<keyword evidence="13" id="KW-0472">Membrane</keyword>
<dbReference type="SUPFAM" id="SSF52172">
    <property type="entry name" value="CheY-like"/>
    <property type="match status" value="2"/>
</dbReference>
<dbReference type="SMART" id="SM00388">
    <property type="entry name" value="HisKA"/>
    <property type="match status" value="1"/>
</dbReference>
<dbReference type="Pfam" id="PF13426">
    <property type="entry name" value="PAS_9"/>
    <property type="match status" value="1"/>
</dbReference>
<comment type="catalytic activity">
    <reaction evidence="1">
        <text>ATP + protein L-histidine = ADP + protein N-phospho-L-histidine.</text>
        <dbReference type="EC" id="2.7.13.3"/>
    </reaction>
</comment>
<evidence type="ECO:0000256" key="6">
    <source>
        <dbReference type="ARBA" id="ARBA00022679"/>
    </source>
</evidence>
<dbReference type="Pfam" id="PF02518">
    <property type="entry name" value="HATPase_c"/>
    <property type="match status" value="1"/>
</dbReference>
<dbReference type="InterPro" id="IPR004358">
    <property type="entry name" value="Sig_transdc_His_kin-like_C"/>
</dbReference>
<dbReference type="InterPro" id="IPR005467">
    <property type="entry name" value="His_kinase_dom"/>
</dbReference>
<evidence type="ECO:0000256" key="14">
    <source>
        <dbReference type="PROSITE-ProRule" id="PRU00110"/>
    </source>
</evidence>
<protein>
    <recommendedName>
        <fullName evidence="3">histidine kinase</fullName>
        <ecNumber evidence="3">2.7.13.3</ecNumber>
    </recommendedName>
</protein>
<dbReference type="Gene3D" id="1.20.120.160">
    <property type="entry name" value="HPT domain"/>
    <property type="match status" value="1"/>
</dbReference>
<dbReference type="Pfam" id="PF00512">
    <property type="entry name" value="HisKA"/>
    <property type="match status" value="1"/>
</dbReference>
<evidence type="ECO:0000259" key="16">
    <source>
        <dbReference type="PROSITE" id="PS50109"/>
    </source>
</evidence>
<evidence type="ECO:0000256" key="15">
    <source>
        <dbReference type="PROSITE-ProRule" id="PRU00169"/>
    </source>
</evidence>
<dbReference type="SMART" id="SM00448">
    <property type="entry name" value="REC"/>
    <property type="match status" value="2"/>
</dbReference>
<keyword evidence="11" id="KW-1133">Transmembrane helix</keyword>
<dbReference type="CDD" id="cd00082">
    <property type="entry name" value="HisKA"/>
    <property type="match status" value="1"/>
</dbReference>
<dbReference type="Gene3D" id="3.30.565.10">
    <property type="entry name" value="Histidine kinase-like ATPase, C-terminal domain"/>
    <property type="match status" value="1"/>
</dbReference>
<dbReference type="InterPro" id="IPR011006">
    <property type="entry name" value="CheY-like_superfamily"/>
</dbReference>
<reference evidence="21 22" key="1">
    <citation type="submission" date="2023-02" db="EMBL/GenBank/DDBJ databases">
        <title>Genome sequence of Sphingobacterium sp. KACC 22765.</title>
        <authorList>
            <person name="Kim S."/>
            <person name="Heo J."/>
            <person name="Kwon S.-W."/>
        </authorList>
    </citation>
    <scope>NUCLEOTIDE SEQUENCE [LARGE SCALE GENOMIC DNA]</scope>
    <source>
        <strain evidence="21 22">KACC 22765</strain>
    </source>
</reference>
<comment type="subcellular location">
    <subcellularLocation>
        <location evidence="2">Cell membrane</location>
        <topology evidence="2">Multi-pass membrane protein</topology>
    </subcellularLocation>
</comment>
<dbReference type="SUPFAM" id="SSF55781">
    <property type="entry name" value="GAF domain-like"/>
    <property type="match status" value="1"/>
</dbReference>
<evidence type="ECO:0000259" key="20">
    <source>
        <dbReference type="PROSITE" id="PS50894"/>
    </source>
</evidence>
<feature type="modified residue" description="Phosphohistidine" evidence="14">
    <location>
        <position position="1248"/>
    </location>
</feature>
<evidence type="ECO:0000259" key="19">
    <source>
        <dbReference type="PROSITE" id="PS50113"/>
    </source>
</evidence>
<dbReference type="Gene3D" id="3.30.450.20">
    <property type="entry name" value="PAS domain"/>
    <property type="match status" value="4"/>
</dbReference>
<dbReference type="InterPro" id="IPR036890">
    <property type="entry name" value="HATPase_C_sf"/>
</dbReference>
<dbReference type="NCBIfam" id="TIGR00229">
    <property type="entry name" value="sensory_box"/>
    <property type="match status" value="3"/>
</dbReference>
<dbReference type="Gene3D" id="1.10.287.130">
    <property type="match status" value="1"/>
</dbReference>
<feature type="domain" description="PAC" evidence="19">
    <location>
        <begin position="484"/>
        <end position="535"/>
    </location>
</feature>
<dbReference type="CDD" id="cd16922">
    <property type="entry name" value="HATPase_EvgS-ArcB-TorS-like"/>
    <property type="match status" value="1"/>
</dbReference>
<feature type="domain" description="HPt" evidence="20">
    <location>
        <begin position="1209"/>
        <end position="1300"/>
    </location>
</feature>
<dbReference type="InterPro" id="IPR008207">
    <property type="entry name" value="Sig_transdc_His_kin_Hpt_dom"/>
</dbReference>
<dbReference type="Pfam" id="PF08447">
    <property type="entry name" value="PAS_3"/>
    <property type="match status" value="1"/>
</dbReference>
<accession>A0ABY7WCU4</accession>
<dbReference type="PROSITE" id="PS50894">
    <property type="entry name" value="HPT"/>
    <property type="match status" value="1"/>
</dbReference>
<dbReference type="InterPro" id="IPR001610">
    <property type="entry name" value="PAC"/>
</dbReference>
<sequence length="1300" mass="147884">MKKYPIPANEAERLEKLASYDLIGLGKDPDLDVFAQAAGLMADCPVSLIAMMEKDEQAIQSCVGLSLDRVDRKLTVCQYTIMTDEMLVIPDTLQDERTADNPLIQEGKIRFYAGLPLLDEDAVALGTLCVIDFEPKTLSAKQVDSLKKLAEAVTRNLLAKKRRIQASYYGEIFKLTKNIICVLDTSFIVKDVNPAFESSFALTKMSVIGRPYTALIGDEAVVDNSMLTGLLVNKAGLQFITTTTKSDGSTLVVDWYLRYHEASQEVFGFGRNITSEREKKEKLERSERRFRNFFEHAIGLMSIHDMDGNILSVNEKGRNLLQYSEEEVRQLNLTQLVPEHHIPMLKQYLDRIKVQGEDSGMMVLQGKDNQEIYWLYQNMLERDENDKPYVMSTALNMTDRIKLERDLLYTKKILEQTNAVARVGGWEVDFEKSTVYWSESAKDVHGVDSDFNPDFETAFQFFEEESQEKLRAIFSRARTAGESSDEELRIRKENGKHIWVRIKVIPEVEDGICKRVFGIIQDIDESKRLYLELARKEAMLQAFVHFVPASAAMFDRDLNFVLVSQQWINEFHKEEVNIINQNLYTLFPNAPEERRKIYNEALQGHPHKNTDLRIATDDHLEVQHYNWEVRPWMMADGSVGGIIILVQNITESVHFNEKLKEAKNLADLASRAKSEFLANMSHEIRTPLNGVIGFSDLLLKTPLNDIQKQYLNYINESGSSLLNIINDILDFSKIESGKLELFIDQFNLYDLGHQVINVVLYQAQRKEIELLLNMEQGLPAKIWIDESRIKQVLINLLGNAVKFTEQGEIELKVEKLASDEKNISLRFTVRDTGIGIPADKQQRIFDAFTQEDSSVSKRYGGTGLGLTISNNILRYMGSELSLESNLGKGSTFHFDITVAYEETAEELGDDLAIDRVLIVDDNQNNRIILQHMLAYRNIWSEQAANGMEALQLLMRGERFDVILMDYHMPILSGLETVEKIKELFARQGESIPLIVLHTSSEEHEVISTFQQQDHSFCLLKPIKSQELYATLRRVVQQKRDKSAAVATPHKAIKTNIYQNKLRVLLADDNQVNMALNVRMMRSLMPNALLVEVNDGAKAIERCKEVHFDLILMDVQMPAVDGIEATKTIRTLQNYANVPIIAVTAGNVFGERDECIAAGMTDFLPKPFRQHDLQQMLMKFFSFDDVTLSANDRFDEHVDRKVLDEQVGNDQNFRSFFLGLVLQEITTLANELAIASKTQDNARVKSLLHKLRGTAGTAGLFRLVKLTSHLEKNIDNIADYQPQIQDIQAEIAIAATLISAL</sequence>
<evidence type="ECO:0000259" key="17">
    <source>
        <dbReference type="PROSITE" id="PS50110"/>
    </source>
</evidence>
<dbReference type="InterPro" id="IPR003018">
    <property type="entry name" value="GAF"/>
</dbReference>
<feature type="modified residue" description="4-aspartylphosphate" evidence="15">
    <location>
        <position position="1113"/>
    </location>
</feature>
<evidence type="ECO:0000313" key="22">
    <source>
        <dbReference type="Proteomes" id="UP001221558"/>
    </source>
</evidence>
<dbReference type="InterPro" id="IPR001789">
    <property type="entry name" value="Sig_transdc_resp-reg_receiver"/>
</dbReference>
<dbReference type="SMART" id="SM00387">
    <property type="entry name" value="HATPase_c"/>
    <property type="match status" value="1"/>
</dbReference>
<dbReference type="CDD" id="cd00130">
    <property type="entry name" value="PAS"/>
    <property type="match status" value="2"/>
</dbReference>
<evidence type="ECO:0000256" key="11">
    <source>
        <dbReference type="ARBA" id="ARBA00022989"/>
    </source>
</evidence>
<keyword evidence="6" id="KW-0808">Transferase</keyword>
<dbReference type="InterPro" id="IPR013767">
    <property type="entry name" value="PAS_fold"/>
</dbReference>
<dbReference type="PROSITE" id="PS50113">
    <property type="entry name" value="PAC"/>
    <property type="match status" value="1"/>
</dbReference>
<evidence type="ECO:0000256" key="10">
    <source>
        <dbReference type="ARBA" id="ARBA00022840"/>
    </source>
</evidence>
<dbReference type="InterPro" id="IPR036097">
    <property type="entry name" value="HisK_dim/P_sf"/>
</dbReference>
<dbReference type="Pfam" id="PF01627">
    <property type="entry name" value="Hpt"/>
    <property type="match status" value="1"/>
</dbReference>
<keyword evidence="8" id="KW-0547">Nucleotide-binding</keyword>
<keyword evidence="4" id="KW-1003">Cell membrane</keyword>